<organism evidence="1 2">
    <name type="scientific">Solanum commersonii</name>
    <name type="common">Commerson's wild potato</name>
    <name type="synonym">Commerson's nightshade</name>
    <dbReference type="NCBI Taxonomy" id="4109"/>
    <lineage>
        <taxon>Eukaryota</taxon>
        <taxon>Viridiplantae</taxon>
        <taxon>Streptophyta</taxon>
        <taxon>Embryophyta</taxon>
        <taxon>Tracheophyta</taxon>
        <taxon>Spermatophyta</taxon>
        <taxon>Magnoliopsida</taxon>
        <taxon>eudicotyledons</taxon>
        <taxon>Gunneridae</taxon>
        <taxon>Pentapetalae</taxon>
        <taxon>asterids</taxon>
        <taxon>lamiids</taxon>
        <taxon>Solanales</taxon>
        <taxon>Solanaceae</taxon>
        <taxon>Solanoideae</taxon>
        <taxon>Solaneae</taxon>
        <taxon>Solanum</taxon>
    </lineage>
</organism>
<dbReference type="AlphaFoldDB" id="A0A9J5YY11"/>
<protein>
    <submittedName>
        <fullName evidence="1">Uncharacterized protein</fullName>
    </submittedName>
</protein>
<dbReference type="Proteomes" id="UP000824120">
    <property type="component" value="Chromosome 5"/>
</dbReference>
<accession>A0A9J5YY11</accession>
<sequence length="259" mass="29003">EVDLFKLIKLFHEEEIDSGCHYSLLSPGYLYFVNELEHQLILPLRNLLGIPASLTSPRLVAHFEKSPVGLQPSIVRVPITGIPRMIPRISSSRQISTFLTIVLISPPSRPLPFGKSPSNNLSDMTDDTLMEPASISSEKSPILGFAIDCAFQFWELSLDKTKMGEHTTIFSELRTWEAKMSVDGVIDSSISPTLHTGVDGDSSGRGTDKLNKLGPEDGKSLMTVSLLQLCRIEVIIYDWFDIPWLKNYYNFGFDHFNIS</sequence>
<proteinExistence type="predicted"/>
<evidence type="ECO:0000313" key="1">
    <source>
        <dbReference type="EMBL" id="KAG5604725.1"/>
    </source>
</evidence>
<reference evidence="1 2" key="1">
    <citation type="submission" date="2020-09" db="EMBL/GenBank/DDBJ databases">
        <title>De no assembly of potato wild relative species, Solanum commersonii.</title>
        <authorList>
            <person name="Cho K."/>
        </authorList>
    </citation>
    <scope>NUCLEOTIDE SEQUENCE [LARGE SCALE GENOMIC DNA]</scope>
    <source>
        <strain evidence="1">LZ3.2</strain>
        <tissue evidence="1">Leaf</tissue>
    </source>
</reference>
<name>A0A9J5YY11_SOLCO</name>
<keyword evidence="2" id="KW-1185">Reference proteome</keyword>
<gene>
    <name evidence="1" type="ORF">H5410_026217</name>
</gene>
<dbReference type="EMBL" id="JACXVP010000005">
    <property type="protein sequence ID" value="KAG5604725.1"/>
    <property type="molecule type" value="Genomic_DNA"/>
</dbReference>
<comment type="caution">
    <text evidence="1">The sequence shown here is derived from an EMBL/GenBank/DDBJ whole genome shotgun (WGS) entry which is preliminary data.</text>
</comment>
<evidence type="ECO:0000313" key="2">
    <source>
        <dbReference type="Proteomes" id="UP000824120"/>
    </source>
</evidence>
<feature type="non-terminal residue" evidence="1">
    <location>
        <position position="1"/>
    </location>
</feature>
<dbReference type="OrthoDB" id="1925068at2759"/>